<sequence length="239" mass="27457">MPPDPDPEWFETTPPPALKKFLKEVEQYPHPSKVMSLKLEPEDQSWVAQYFDEVSEHFSSNEASLWKAITANENLAHVVHMRANIDFPSVGKVTSKNPDLCIFALDPTWTLKNDVWPLFVMEIVYVESCWKPMRDILEALLGIEHEGDMRGTLCLKTNLFGMRSYYKVGVVDHGEIDKEHLTPENNIIFGPDFLNIPSCIHLPAKELWHEVVHQEKVRAIQLADQFYASLTIVHTIKCC</sequence>
<organism evidence="1 2">
    <name type="scientific">Armillaria gallica</name>
    <name type="common">Bulbous honey fungus</name>
    <name type="synonym">Armillaria bulbosa</name>
    <dbReference type="NCBI Taxonomy" id="47427"/>
    <lineage>
        <taxon>Eukaryota</taxon>
        <taxon>Fungi</taxon>
        <taxon>Dikarya</taxon>
        <taxon>Basidiomycota</taxon>
        <taxon>Agaricomycotina</taxon>
        <taxon>Agaricomycetes</taxon>
        <taxon>Agaricomycetidae</taxon>
        <taxon>Agaricales</taxon>
        <taxon>Marasmiineae</taxon>
        <taxon>Physalacriaceae</taxon>
        <taxon>Armillaria</taxon>
    </lineage>
</organism>
<dbReference type="AlphaFoldDB" id="A0A2H3DEC2"/>
<dbReference type="Proteomes" id="UP000217790">
    <property type="component" value="Unassembled WGS sequence"/>
</dbReference>
<gene>
    <name evidence="1" type="ORF">ARMGADRAFT_1030178</name>
</gene>
<dbReference type="EMBL" id="KZ293656">
    <property type="protein sequence ID" value="PBK93579.1"/>
    <property type="molecule type" value="Genomic_DNA"/>
</dbReference>
<accession>A0A2H3DEC2</accession>
<evidence type="ECO:0000313" key="1">
    <source>
        <dbReference type="EMBL" id="PBK93579.1"/>
    </source>
</evidence>
<dbReference type="InParanoid" id="A0A2H3DEC2"/>
<proteinExistence type="predicted"/>
<protein>
    <submittedName>
        <fullName evidence="1">Uncharacterized protein</fullName>
    </submittedName>
</protein>
<dbReference type="OrthoDB" id="10450670at2759"/>
<reference evidence="2" key="1">
    <citation type="journal article" date="2017" name="Nat. Ecol. Evol.">
        <title>Genome expansion and lineage-specific genetic innovations in the forest pathogenic fungi Armillaria.</title>
        <authorList>
            <person name="Sipos G."/>
            <person name="Prasanna A.N."/>
            <person name="Walter M.C."/>
            <person name="O'Connor E."/>
            <person name="Balint B."/>
            <person name="Krizsan K."/>
            <person name="Kiss B."/>
            <person name="Hess J."/>
            <person name="Varga T."/>
            <person name="Slot J."/>
            <person name="Riley R."/>
            <person name="Boka B."/>
            <person name="Rigling D."/>
            <person name="Barry K."/>
            <person name="Lee J."/>
            <person name="Mihaltcheva S."/>
            <person name="LaButti K."/>
            <person name="Lipzen A."/>
            <person name="Waldron R."/>
            <person name="Moloney N.M."/>
            <person name="Sperisen C."/>
            <person name="Kredics L."/>
            <person name="Vagvoelgyi C."/>
            <person name="Patrignani A."/>
            <person name="Fitzpatrick D."/>
            <person name="Nagy I."/>
            <person name="Doyle S."/>
            <person name="Anderson J.B."/>
            <person name="Grigoriev I.V."/>
            <person name="Gueldener U."/>
            <person name="Muensterkoetter M."/>
            <person name="Nagy L.G."/>
        </authorList>
    </citation>
    <scope>NUCLEOTIDE SEQUENCE [LARGE SCALE GENOMIC DNA]</scope>
    <source>
        <strain evidence="2">Ar21-2</strain>
    </source>
</reference>
<name>A0A2H3DEC2_ARMGA</name>
<keyword evidence="2" id="KW-1185">Reference proteome</keyword>
<evidence type="ECO:0000313" key="2">
    <source>
        <dbReference type="Proteomes" id="UP000217790"/>
    </source>
</evidence>